<dbReference type="GO" id="GO:0006631">
    <property type="term" value="P:fatty acid metabolic process"/>
    <property type="evidence" value="ECO:0007669"/>
    <property type="project" value="TreeGrafter"/>
</dbReference>
<organism evidence="4 5">
    <name type="scientific">Elaeis guineensis var. tenera</name>
    <name type="common">Oil palm</name>
    <dbReference type="NCBI Taxonomy" id="51953"/>
    <lineage>
        <taxon>Eukaryota</taxon>
        <taxon>Viridiplantae</taxon>
        <taxon>Streptophyta</taxon>
        <taxon>Embryophyta</taxon>
        <taxon>Tracheophyta</taxon>
        <taxon>Spermatophyta</taxon>
        <taxon>Magnoliopsida</taxon>
        <taxon>Liliopsida</taxon>
        <taxon>Arecaceae</taxon>
        <taxon>Arecoideae</taxon>
        <taxon>Cocoseae</taxon>
        <taxon>Elaeidinae</taxon>
        <taxon>Elaeis</taxon>
    </lineage>
</organism>
<accession>A0A6I9RSH8</accession>
<proteinExistence type="inferred from homology"/>
<evidence type="ECO:0000313" key="5">
    <source>
        <dbReference type="RefSeq" id="XP_010931642.1"/>
    </source>
</evidence>
<dbReference type="Proteomes" id="UP000504607">
    <property type="component" value="Chromosome 10"/>
</dbReference>
<dbReference type="FunCoup" id="A0A6I9RSH8">
    <property type="interactions" value="99"/>
</dbReference>
<dbReference type="PANTHER" id="PTHR21052:SF0">
    <property type="entry name" value="ALPHA-KETOGLUTARATE-DEPENDENT DIOXYGENASE ALKB HOMOLOG 7, MITOCHONDRIAL"/>
    <property type="match status" value="1"/>
</dbReference>
<feature type="compositionally biased region" description="Acidic residues" evidence="2">
    <location>
        <begin position="27"/>
        <end position="36"/>
    </location>
</feature>
<dbReference type="RefSeq" id="XP_010931642.1">
    <property type="nucleotide sequence ID" value="XM_010933340.2"/>
</dbReference>
<sequence length="270" mass="30165">MGFGHGTEGGAMEEDDTEIQRRVLEEAFGESSDDDGPACSAADPSLSRQPIWESVAGIKGLWLCRDFLWIKQQSLLLSAIEREGWFSDNSHNQAMRFGDLPEWATELARLVREAACFGEVSFEASRGSNSEDQDAEETCPLPLNLLWREPLFDQLIANVYEPGEGICAHVDLMRFEDGIAIVSLESACVMHFTQCKGGDGNAELQGEETSSMRIPILLSPGSLVLMSGEARYLWKHEINRKPGYQLWEGKEIHQKRRTSVTLRKLCKSPN</sequence>
<feature type="region of interest" description="Disordered" evidence="2">
    <location>
        <begin position="1"/>
        <end position="44"/>
    </location>
</feature>
<name>A0A6I9RSH8_ELAGV</name>
<evidence type="ECO:0000256" key="2">
    <source>
        <dbReference type="SAM" id="MobiDB-lite"/>
    </source>
</evidence>
<dbReference type="AlphaFoldDB" id="A0A6I9RSH8"/>
<dbReference type="PANTHER" id="PTHR21052">
    <property type="entry name" value="SPERMATOGENESIS ASSOCIATED 11-RELATED"/>
    <property type="match status" value="1"/>
</dbReference>
<reference evidence="5" key="1">
    <citation type="submission" date="2025-08" db="UniProtKB">
        <authorList>
            <consortium name="RefSeq"/>
        </authorList>
    </citation>
    <scope>IDENTIFICATION</scope>
</reference>
<dbReference type="InterPro" id="IPR027450">
    <property type="entry name" value="AlkB-like"/>
</dbReference>
<dbReference type="OrthoDB" id="412814at2759"/>
<evidence type="ECO:0000313" key="4">
    <source>
        <dbReference type="Proteomes" id="UP000504607"/>
    </source>
</evidence>
<dbReference type="Pfam" id="PF13532">
    <property type="entry name" value="2OG-FeII_Oxy_2"/>
    <property type="match status" value="1"/>
</dbReference>
<dbReference type="InterPro" id="IPR037151">
    <property type="entry name" value="AlkB-like_sf"/>
</dbReference>
<dbReference type="KEGG" id="egu:105052509"/>
<feature type="domain" description="Fe2OG dioxygenase" evidence="3">
    <location>
        <begin position="151"/>
        <end position="266"/>
    </location>
</feature>
<dbReference type="Gene3D" id="2.60.120.590">
    <property type="entry name" value="Alpha-ketoglutarate-dependent dioxygenase AlkB-like"/>
    <property type="match status" value="1"/>
</dbReference>
<dbReference type="GO" id="GO:0006974">
    <property type="term" value="P:DNA damage response"/>
    <property type="evidence" value="ECO:0007669"/>
    <property type="project" value="InterPro"/>
</dbReference>
<dbReference type="SUPFAM" id="SSF51197">
    <property type="entry name" value="Clavaminate synthase-like"/>
    <property type="match status" value="1"/>
</dbReference>
<dbReference type="GO" id="GO:0005759">
    <property type="term" value="C:mitochondrial matrix"/>
    <property type="evidence" value="ECO:0007669"/>
    <property type="project" value="TreeGrafter"/>
</dbReference>
<comment type="similarity">
    <text evidence="1">Belongs to the alkB family.</text>
</comment>
<evidence type="ECO:0000256" key="1">
    <source>
        <dbReference type="ARBA" id="ARBA00007879"/>
    </source>
</evidence>
<dbReference type="InParanoid" id="A0A6I9RSH8"/>
<protein>
    <submittedName>
        <fullName evidence="5">Alkylated DNA repair protein ALKBH8 homolog isoform X1</fullName>
    </submittedName>
</protein>
<dbReference type="InterPro" id="IPR005123">
    <property type="entry name" value="Oxoglu/Fe-dep_dioxygenase_dom"/>
</dbReference>
<keyword evidence="4" id="KW-1185">Reference proteome</keyword>
<dbReference type="GeneID" id="105052509"/>
<dbReference type="PROSITE" id="PS51471">
    <property type="entry name" value="FE2OG_OXY"/>
    <property type="match status" value="1"/>
</dbReference>
<evidence type="ECO:0000259" key="3">
    <source>
        <dbReference type="PROSITE" id="PS51471"/>
    </source>
</evidence>
<gene>
    <name evidence="5" type="primary">LOC105052509</name>
</gene>
<dbReference type="InterPro" id="IPR032870">
    <property type="entry name" value="ALKBH7-like"/>
</dbReference>